<evidence type="ECO:0000313" key="12">
    <source>
        <dbReference type="Proteomes" id="UP000030641"/>
    </source>
</evidence>
<dbReference type="InParanoid" id="A0A074YEI0"/>
<evidence type="ECO:0000256" key="5">
    <source>
        <dbReference type="ARBA" id="ARBA00011917"/>
    </source>
</evidence>
<evidence type="ECO:0000313" key="11">
    <source>
        <dbReference type="EMBL" id="KEQ94474.1"/>
    </source>
</evidence>
<evidence type="ECO:0000259" key="10">
    <source>
        <dbReference type="SMART" id="SM00849"/>
    </source>
</evidence>
<dbReference type="Pfam" id="PF00753">
    <property type="entry name" value="Lactamase_B"/>
    <property type="match status" value="2"/>
</dbReference>
<keyword evidence="7" id="KW-0378">Hydrolase</keyword>
<keyword evidence="8" id="KW-0862">Zinc</keyword>
<proteinExistence type="inferred from homology"/>
<keyword evidence="6" id="KW-0479">Metal-binding</keyword>
<gene>
    <name evidence="11" type="ORF">AUEXF2481DRAFT_30447</name>
</gene>
<feature type="domain" description="Metallo-beta-lactamase" evidence="10">
    <location>
        <begin position="58"/>
        <end position="219"/>
    </location>
</feature>
<comment type="pathway">
    <text evidence="3">Secondary metabolite metabolism; methylglyoxal degradation; (R)-lactate from methylglyoxal: step 2/2.</text>
</comment>
<dbReference type="OMA" id="NYIWLLQ"/>
<dbReference type="HOGENOM" id="CLU_030571_4_0_1"/>
<dbReference type="GO" id="GO:0004416">
    <property type="term" value="F:hydroxyacylglutathione hydrolase activity"/>
    <property type="evidence" value="ECO:0007669"/>
    <property type="project" value="UniProtKB-EC"/>
</dbReference>
<dbReference type="CDD" id="cd07723">
    <property type="entry name" value="hydroxyacylglutathione_hydrolase_MBL-fold"/>
    <property type="match status" value="1"/>
</dbReference>
<evidence type="ECO:0000256" key="3">
    <source>
        <dbReference type="ARBA" id="ARBA00004963"/>
    </source>
</evidence>
<evidence type="ECO:0000256" key="1">
    <source>
        <dbReference type="ARBA" id="ARBA00001623"/>
    </source>
</evidence>
<organism evidence="11 12">
    <name type="scientific">Aureobasidium subglaciale (strain EXF-2481)</name>
    <name type="common">Aureobasidium pullulans var. subglaciale</name>
    <dbReference type="NCBI Taxonomy" id="1043005"/>
    <lineage>
        <taxon>Eukaryota</taxon>
        <taxon>Fungi</taxon>
        <taxon>Dikarya</taxon>
        <taxon>Ascomycota</taxon>
        <taxon>Pezizomycotina</taxon>
        <taxon>Dothideomycetes</taxon>
        <taxon>Dothideomycetidae</taxon>
        <taxon>Dothideales</taxon>
        <taxon>Saccotheciaceae</taxon>
        <taxon>Aureobasidium</taxon>
    </lineage>
</organism>
<dbReference type="InterPro" id="IPR032282">
    <property type="entry name" value="HAGH_C"/>
</dbReference>
<dbReference type="PANTHER" id="PTHR11935">
    <property type="entry name" value="BETA LACTAMASE DOMAIN"/>
    <property type="match status" value="1"/>
</dbReference>
<evidence type="ECO:0000256" key="2">
    <source>
        <dbReference type="ARBA" id="ARBA00001947"/>
    </source>
</evidence>
<comment type="catalytic activity">
    <reaction evidence="1">
        <text>an S-(2-hydroxyacyl)glutathione + H2O = a 2-hydroxy carboxylate + glutathione + H(+)</text>
        <dbReference type="Rhea" id="RHEA:21864"/>
        <dbReference type="ChEBI" id="CHEBI:15377"/>
        <dbReference type="ChEBI" id="CHEBI:15378"/>
        <dbReference type="ChEBI" id="CHEBI:57925"/>
        <dbReference type="ChEBI" id="CHEBI:58896"/>
        <dbReference type="ChEBI" id="CHEBI:71261"/>
        <dbReference type="EC" id="3.1.2.6"/>
    </reaction>
</comment>
<dbReference type="SUPFAM" id="SSF56281">
    <property type="entry name" value="Metallo-hydrolase/oxidoreductase"/>
    <property type="match status" value="1"/>
</dbReference>
<dbReference type="GO" id="GO:0046872">
    <property type="term" value="F:metal ion binding"/>
    <property type="evidence" value="ECO:0007669"/>
    <property type="project" value="UniProtKB-KW"/>
</dbReference>
<dbReference type="InterPro" id="IPR035680">
    <property type="entry name" value="Clx_II_MBL"/>
</dbReference>
<dbReference type="Gene3D" id="3.60.15.10">
    <property type="entry name" value="Ribonuclease Z/Hydroxyacylglutathione hydrolase-like"/>
    <property type="match status" value="1"/>
</dbReference>
<dbReference type="OrthoDB" id="515692at2759"/>
<evidence type="ECO:0000256" key="7">
    <source>
        <dbReference type="ARBA" id="ARBA00022801"/>
    </source>
</evidence>
<dbReference type="PANTHER" id="PTHR11935:SF94">
    <property type="entry name" value="TENZING NORGAY, ISOFORM C"/>
    <property type="match status" value="1"/>
</dbReference>
<dbReference type="EC" id="3.1.2.6" evidence="5"/>
<comment type="cofactor">
    <cofactor evidence="2">
        <name>Zn(2+)</name>
        <dbReference type="ChEBI" id="CHEBI:29105"/>
    </cofactor>
</comment>
<dbReference type="GeneID" id="25364177"/>
<evidence type="ECO:0000256" key="6">
    <source>
        <dbReference type="ARBA" id="ARBA00022723"/>
    </source>
</evidence>
<accession>A0A074YEI0</accession>
<dbReference type="Proteomes" id="UP000030641">
    <property type="component" value="Unassembled WGS sequence"/>
</dbReference>
<dbReference type="STRING" id="1043005.A0A074YEI0"/>
<dbReference type="InterPro" id="IPR036866">
    <property type="entry name" value="RibonucZ/Hydroxyglut_hydro"/>
</dbReference>
<evidence type="ECO:0000256" key="9">
    <source>
        <dbReference type="ARBA" id="ARBA00031044"/>
    </source>
</evidence>
<dbReference type="Pfam" id="PF16123">
    <property type="entry name" value="HAGH_C"/>
    <property type="match status" value="1"/>
</dbReference>
<dbReference type="EMBL" id="KL584762">
    <property type="protein sequence ID" value="KEQ94474.1"/>
    <property type="molecule type" value="Genomic_DNA"/>
</dbReference>
<dbReference type="RefSeq" id="XP_013342838.1">
    <property type="nucleotide sequence ID" value="XM_013487384.1"/>
</dbReference>
<dbReference type="InterPro" id="IPR001279">
    <property type="entry name" value="Metallo-B-lactamas"/>
</dbReference>
<comment type="similarity">
    <text evidence="4">Belongs to the metallo-beta-lactamase superfamily. Glyoxalase II family.</text>
</comment>
<sequence length="308" mass="34048">MSLFTLARQTISKSLFKPALVCVFVSCVWFYLRLTPPQPITSRAMHIQSIPMWEGSGNNYAYLVVDDKSKDAVIIDPANPSEVLPVLKKQVDSGAINLKHIINTHHHHDHAGGNVEMLKTYPLPIIGGRDCSRVNKVPAHGETFNIGDIKVKAFHTPCHTQDSVCFLFEDGDDKAVFTGDTLFIGGCGRFFEGNAEEMHKALNKTLAALPDDTKVYPGHEYTKANVKFGIKVLQSEPVKKLEAFANANKQTQGKFTIGDEKVHSEADSCTTQLHNVFMRLDDPVVQKATGKTNPVDVMAALREMKNNS</sequence>
<evidence type="ECO:0000256" key="4">
    <source>
        <dbReference type="ARBA" id="ARBA00006759"/>
    </source>
</evidence>
<dbReference type="SMART" id="SM00849">
    <property type="entry name" value="Lactamase_B"/>
    <property type="match status" value="1"/>
</dbReference>
<keyword evidence="12" id="KW-1185">Reference proteome</keyword>
<reference evidence="11 12" key="1">
    <citation type="journal article" date="2014" name="BMC Genomics">
        <title>Genome sequencing of four Aureobasidium pullulans varieties: biotechnological potential, stress tolerance, and description of new species.</title>
        <authorList>
            <person name="Gostin Ar C."/>
            <person name="Ohm R.A."/>
            <person name="Kogej T."/>
            <person name="Sonjak S."/>
            <person name="Turk M."/>
            <person name="Zajc J."/>
            <person name="Zalar P."/>
            <person name="Grube M."/>
            <person name="Sun H."/>
            <person name="Han J."/>
            <person name="Sharma A."/>
            <person name="Chiniquy J."/>
            <person name="Ngan C.Y."/>
            <person name="Lipzen A."/>
            <person name="Barry K."/>
            <person name="Grigoriev I.V."/>
            <person name="Gunde-Cimerman N."/>
        </authorList>
    </citation>
    <scope>NUCLEOTIDE SEQUENCE [LARGE SCALE GENOMIC DNA]</scope>
    <source>
        <strain evidence="11 12">EXF-2481</strain>
    </source>
</reference>
<dbReference type="AlphaFoldDB" id="A0A074YEI0"/>
<evidence type="ECO:0000256" key="8">
    <source>
        <dbReference type="ARBA" id="ARBA00022833"/>
    </source>
</evidence>
<protein>
    <recommendedName>
        <fullName evidence="5">hydroxyacylglutathione hydrolase</fullName>
        <ecNumber evidence="5">3.1.2.6</ecNumber>
    </recommendedName>
    <alternativeName>
        <fullName evidence="9">Glyoxalase II</fullName>
    </alternativeName>
</protein>
<name>A0A074YEI0_AURSE</name>
<dbReference type="UniPathway" id="UPA00619">
    <property type="reaction ID" value="UER00676"/>
</dbReference>
<dbReference type="FunCoup" id="A0A074YEI0">
    <property type="interactions" value="489"/>
</dbReference>